<evidence type="ECO:0000313" key="2">
    <source>
        <dbReference type="Proteomes" id="UP000232003"/>
    </source>
</evidence>
<organism evidence="1 2">
    <name type="scientific">Nostoc flagelliforme CCNUN1</name>
    <dbReference type="NCBI Taxonomy" id="2038116"/>
    <lineage>
        <taxon>Bacteria</taxon>
        <taxon>Bacillati</taxon>
        <taxon>Cyanobacteriota</taxon>
        <taxon>Cyanophyceae</taxon>
        <taxon>Nostocales</taxon>
        <taxon>Nostocaceae</taxon>
        <taxon>Nostoc</taxon>
    </lineage>
</organism>
<dbReference type="RefSeq" id="WP_100903283.1">
    <property type="nucleotide sequence ID" value="NZ_CAWNNC010000002.1"/>
</dbReference>
<dbReference type="EMBL" id="CP024786">
    <property type="protein sequence ID" value="AUB42949.1"/>
    <property type="molecule type" value="Genomic_DNA"/>
</dbReference>
<keyword evidence="2" id="KW-1185">Reference proteome</keyword>
<accession>A0A2K8T5L3</accession>
<evidence type="ECO:0000313" key="1">
    <source>
        <dbReference type="EMBL" id="AUB42949.1"/>
    </source>
</evidence>
<reference evidence="1 2" key="1">
    <citation type="submission" date="2017-11" db="EMBL/GenBank/DDBJ databases">
        <title>Complete genome of a free-living desiccation-tolerant cyanobacterium and its photosynthetic adaptation to extreme terrestrial habitat.</title>
        <authorList>
            <person name="Shang J."/>
        </authorList>
    </citation>
    <scope>NUCLEOTIDE SEQUENCE [LARGE SCALE GENOMIC DNA]</scope>
    <source>
        <strain evidence="1 2">CCNUN1</strain>
        <plasmid evidence="2">pnfsy01</plasmid>
    </source>
</reference>
<name>A0A2K8T5L3_9NOSO</name>
<sequence length="147" mass="16881">MTLHYKNPNDWGRSPLTDRALRLEQFKAENPEQWAAMISADIEALSTPIFESLDYPPFTGTEFLATHSTIDDHPYSAAFGQFLGNGIDADIANILAFGSNRFDLISEDFHDPIRQLATRIYSRFEDMGYWDEVPESDDDINYDYIPY</sequence>
<dbReference type="Proteomes" id="UP000232003">
    <property type="component" value="Plasmid pNFSY01"/>
</dbReference>
<gene>
    <name evidence="1" type="ORF">COO91_09103</name>
</gene>
<geneLocation type="plasmid" evidence="2">
    <name>pnfsy01</name>
</geneLocation>
<proteinExistence type="predicted"/>
<protein>
    <submittedName>
        <fullName evidence="1">Uncharacterized protein</fullName>
    </submittedName>
</protein>
<dbReference type="AlphaFoldDB" id="A0A2K8T5L3"/>
<keyword evidence="1" id="KW-0614">Plasmid</keyword>
<dbReference type="OrthoDB" id="484659at2"/>
<dbReference type="KEGG" id="nfl:COO91_09103"/>